<dbReference type="EMBL" id="KU998245">
    <property type="protein sequence ID" value="ANA86495.1"/>
    <property type="molecule type" value="Genomic_DNA"/>
</dbReference>
<organism evidence="1 2">
    <name type="scientific">Gordonia phage OneUp</name>
    <dbReference type="NCBI Taxonomy" id="1838074"/>
    <lineage>
        <taxon>Viruses</taxon>
        <taxon>Duplodnaviria</taxon>
        <taxon>Heunggongvirae</taxon>
        <taxon>Uroviricota</taxon>
        <taxon>Caudoviricetes</taxon>
        <taxon>Oneupvirus</taxon>
        <taxon>Oneupvirus oneup</taxon>
    </lineage>
</organism>
<evidence type="ECO:0000313" key="1">
    <source>
        <dbReference type="EMBL" id="ANA86495.1"/>
    </source>
</evidence>
<gene>
    <name evidence="1" type="primary">162</name>
    <name evidence="1" type="ORF">PBI_ONEUP_162</name>
</gene>
<reference evidence="2" key="1">
    <citation type="submission" date="2016-03" db="EMBL/GenBank/DDBJ databases">
        <authorList>
            <person name="Ploux O."/>
        </authorList>
    </citation>
    <scope>NUCLEOTIDE SEQUENCE [LARGE SCALE GENOMIC DNA]</scope>
</reference>
<dbReference type="RefSeq" id="YP_009274578.1">
    <property type="nucleotide sequence ID" value="NC_030917.1"/>
</dbReference>
<dbReference type="GeneID" id="28800620"/>
<dbReference type="KEGG" id="vg:28800620"/>
<evidence type="ECO:0000313" key="2">
    <source>
        <dbReference type="Proteomes" id="UP000204609"/>
    </source>
</evidence>
<dbReference type="Proteomes" id="UP000204609">
    <property type="component" value="Segment"/>
</dbReference>
<proteinExistence type="predicted"/>
<accession>A0A160DF28</accession>
<protein>
    <submittedName>
        <fullName evidence="1">Uncharacterized protein</fullName>
    </submittedName>
</protein>
<name>A0A160DF28_9CAUD</name>
<keyword evidence="2" id="KW-1185">Reference proteome</keyword>
<sequence length="120" mass="13708">MYTDKELPDYMSANVKRRYKIERRIVKSLVRELLGHGFELSVHDGEERHPRTTDAGTLFSQLMNTDMDTLFAYPATSDDPYGVVLVYGNDGYDVMCDWSVDLEDNGYITETIALAESLED</sequence>